<evidence type="ECO:0000256" key="13">
    <source>
        <dbReference type="ARBA" id="ARBA00022958"/>
    </source>
</evidence>
<feature type="transmembrane region" description="Helical" evidence="26">
    <location>
        <begin position="12"/>
        <end position="29"/>
    </location>
</feature>
<keyword evidence="10" id="KW-0732">Signal</keyword>
<feature type="domain" description="Sodium/calcium exchanger membrane region" evidence="27">
    <location>
        <begin position="388"/>
        <end position="539"/>
    </location>
</feature>
<dbReference type="GO" id="GO:0005262">
    <property type="term" value="F:calcium channel activity"/>
    <property type="evidence" value="ECO:0007669"/>
    <property type="project" value="TreeGrafter"/>
</dbReference>
<feature type="transmembrane region" description="Helical" evidence="26">
    <location>
        <begin position="528"/>
        <end position="549"/>
    </location>
</feature>
<keyword evidence="14 26" id="KW-1133">Transmembrane helix</keyword>
<evidence type="ECO:0000313" key="28">
    <source>
        <dbReference type="EMBL" id="KZS11437.1"/>
    </source>
</evidence>
<evidence type="ECO:0000256" key="10">
    <source>
        <dbReference type="ARBA" id="ARBA00022729"/>
    </source>
</evidence>
<evidence type="ECO:0000256" key="8">
    <source>
        <dbReference type="ARBA" id="ARBA00022606"/>
    </source>
</evidence>
<evidence type="ECO:0000256" key="16">
    <source>
        <dbReference type="ARBA" id="ARBA00023053"/>
    </source>
</evidence>
<dbReference type="STRING" id="35525.A0A0P5SCF5"/>
<evidence type="ECO:0000256" key="5">
    <source>
        <dbReference type="ARBA" id="ARBA00022449"/>
    </source>
</evidence>
<feature type="transmembrane region" description="Helical" evidence="26">
    <location>
        <begin position="179"/>
        <end position="205"/>
    </location>
</feature>
<keyword evidence="16" id="KW-0915">Sodium</keyword>
<dbReference type="FunFam" id="1.20.1420.30:FF:000015">
    <property type="entry name" value="sodium/potassium/calcium exchanger 5 isoform X2"/>
    <property type="match status" value="1"/>
</dbReference>
<accession>A0A0P5SCF5</accession>
<comment type="similarity">
    <text evidence="3">Belongs to the Ca(2+):cation antiporter (CaCA) (TC 2.A.19) family. SLC24A subfamily.</text>
</comment>
<evidence type="ECO:0000256" key="18">
    <source>
        <dbReference type="ARBA" id="ARBA00023136"/>
    </source>
</evidence>
<keyword evidence="6" id="KW-0633">Potassium transport</keyword>
<dbReference type="GO" id="GO:0006874">
    <property type="term" value="P:intracellular calcium ion homeostasis"/>
    <property type="evidence" value="ECO:0007669"/>
    <property type="project" value="TreeGrafter"/>
</dbReference>
<evidence type="ECO:0000256" key="23">
    <source>
        <dbReference type="ARBA" id="ARBA00081356"/>
    </source>
</evidence>
<evidence type="ECO:0000256" key="25">
    <source>
        <dbReference type="SAM" id="MobiDB-lite"/>
    </source>
</evidence>
<keyword evidence="19" id="KW-0739">Sodium transport</keyword>
<evidence type="ECO:0000256" key="4">
    <source>
        <dbReference type="ARBA" id="ARBA00022448"/>
    </source>
</evidence>
<dbReference type="PANTHER" id="PTHR10846">
    <property type="entry name" value="SODIUM/POTASSIUM/CALCIUM EXCHANGER"/>
    <property type="match status" value="1"/>
</dbReference>
<evidence type="ECO:0000256" key="2">
    <source>
        <dbReference type="ARBA" id="ARBA00004223"/>
    </source>
</evidence>
<keyword evidence="12" id="KW-0769">Symport</keyword>
<dbReference type="AlphaFoldDB" id="A0A0P5SCF5"/>
<keyword evidence="5" id="KW-0050">Antiport</keyword>
<dbReference type="GO" id="GO:0015293">
    <property type="term" value="F:symporter activity"/>
    <property type="evidence" value="ECO:0007669"/>
    <property type="project" value="UniProtKB-KW"/>
</dbReference>
<keyword evidence="4" id="KW-0813">Transport</keyword>
<keyword evidence="18 26" id="KW-0472">Membrane</keyword>
<evidence type="ECO:0000256" key="24">
    <source>
        <dbReference type="ARBA" id="ARBA00082809"/>
    </source>
</evidence>
<dbReference type="Gene3D" id="1.20.1420.30">
    <property type="entry name" value="NCX, central ion-binding region"/>
    <property type="match status" value="2"/>
</dbReference>
<comment type="catalytic activity">
    <reaction evidence="20">
        <text>Ca(2+)(out) + K(+)(out) + 4 Na(+)(in) = Ca(2+)(in) + K(+)(in) + 4 Na(+)(out)</text>
        <dbReference type="Rhea" id="RHEA:69967"/>
        <dbReference type="ChEBI" id="CHEBI:29101"/>
        <dbReference type="ChEBI" id="CHEBI:29103"/>
        <dbReference type="ChEBI" id="CHEBI:29108"/>
    </reaction>
</comment>
<evidence type="ECO:0000256" key="15">
    <source>
        <dbReference type="ARBA" id="ARBA00023034"/>
    </source>
</evidence>
<feature type="domain" description="Sodium/calcium exchanger membrane region" evidence="27">
    <location>
        <begin position="116"/>
        <end position="257"/>
    </location>
</feature>
<keyword evidence="9 26" id="KW-0812">Transmembrane</keyword>
<evidence type="ECO:0000256" key="26">
    <source>
        <dbReference type="SAM" id="Phobius"/>
    </source>
</evidence>
<dbReference type="PANTHER" id="PTHR10846:SF73">
    <property type="entry name" value="SODIUM_CALCIUM EXCHANGER MEMBRANE REGION DOMAIN-CONTAINING PROTEIN"/>
    <property type="match status" value="1"/>
</dbReference>
<evidence type="ECO:0000256" key="17">
    <source>
        <dbReference type="ARBA" id="ARBA00023065"/>
    </source>
</evidence>
<feature type="region of interest" description="Disordered" evidence="25">
    <location>
        <begin position="53"/>
        <end position="80"/>
    </location>
</feature>
<keyword evidence="13" id="KW-0630">Potassium</keyword>
<feature type="compositionally biased region" description="Polar residues" evidence="25">
    <location>
        <begin position="61"/>
        <end position="75"/>
    </location>
</feature>
<dbReference type="NCBIfam" id="TIGR00367">
    <property type="entry name" value="calcium/sodium antiporter"/>
    <property type="match status" value="1"/>
</dbReference>
<keyword evidence="17" id="KW-0406">Ion transport</keyword>
<dbReference type="GO" id="GO:0008273">
    <property type="term" value="F:calcium, potassium:sodium antiporter activity"/>
    <property type="evidence" value="ECO:0007669"/>
    <property type="project" value="TreeGrafter"/>
</dbReference>
<reference evidence="28 29" key="1">
    <citation type="submission" date="2016-03" db="EMBL/GenBank/DDBJ databases">
        <title>EvidentialGene: Evidence-directed Construction of Genes on Genomes.</title>
        <authorList>
            <person name="Gilbert D.G."/>
            <person name="Choi J.-H."/>
            <person name="Mockaitis K."/>
            <person name="Colbourne J."/>
            <person name="Pfrender M."/>
        </authorList>
    </citation>
    <scope>NUCLEOTIDE SEQUENCE [LARGE SCALE GENOMIC DNA]</scope>
    <source>
        <strain evidence="28 29">Xinb3</strain>
        <tissue evidence="28">Complete organism</tissue>
    </source>
</reference>
<evidence type="ECO:0000256" key="19">
    <source>
        <dbReference type="ARBA" id="ARBA00023201"/>
    </source>
</evidence>
<dbReference type="InterPro" id="IPR004837">
    <property type="entry name" value="NaCa_Exmemb"/>
</dbReference>
<feature type="transmembrane region" description="Helical" evidence="26">
    <location>
        <begin position="494"/>
        <end position="516"/>
    </location>
</feature>
<evidence type="ECO:0000256" key="9">
    <source>
        <dbReference type="ARBA" id="ARBA00022692"/>
    </source>
</evidence>
<keyword evidence="11" id="KW-0106">Calcium</keyword>
<keyword evidence="7" id="KW-0109">Calcium transport</keyword>
<dbReference type="GO" id="GO:0005886">
    <property type="term" value="C:plasma membrane"/>
    <property type="evidence" value="ECO:0007669"/>
    <property type="project" value="TreeGrafter"/>
</dbReference>
<comment type="function">
    <text evidence="21">Calcium, potassium:sodium antiporter that transports 1 Ca(2+) and 1 K(+) to the melanosome in exchange for 4 cytoplasmic Na(+). Involved in pigmentation, possibly by participating in ion transport in melanosomes. Predominant sodium-calcium exchanger in melanocytes.</text>
</comment>
<evidence type="ECO:0000259" key="27">
    <source>
        <dbReference type="Pfam" id="PF01699"/>
    </source>
</evidence>
<dbReference type="GO" id="GO:0005794">
    <property type="term" value="C:Golgi apparatus"/>
    <property type="evidence" value="ECO:0007669"/>
    <property type="project" value="UniProtKB-SubCell"/>
</dbReference>
<evidence type="ECO:0000256" key="7">
    <source>
        <dbReference type="ARBA" id="ARBA00022568"/>
    </source>
</evidence>
<dbReference type="Pfam" id="PF01699">
    <property type="entry name" value="Na_Ca_ex"/>
    <property type="match status" value="2"/>
</dbReference>
<feature type="transmembrane region" description="Helical" evidence="26">
    <location>
        <begin position="149"/>
        <end position="167"/>
    </location>
</feature>
<dbReference type="OrthoDB" id="2127281at2759"/>
<dbReference type="InterPro" id="IPR044880">
    <property type="entry name" value="NCX_ion-bd_dom_sf"/>
</dbReference>
<evidence type="ECO:0000256" key="12">
    <source>
        <dbReference type="ARBA" id="ARBA00022847"/>
    </source>
</evidence>
<evidence type="ECO:0000256" key="21">
    <source>
        <dbReference type="ARBA" id="ARBA00058187"/>
    </source>
</evidence>
<keyword evidence="15" id="KW-0333">Golgi apparatus</keyword>
<dbReference type="Proteomes" id="UP000076858">
    <property type="component" value="Unassembled WGS sequence"/>
</dbReference>
<dbReference type="EMBL" id="LRGB01001581">
    <property type="protein sequence ID" value="KZS11437.1"/>
    <property type="molecule type" value="Genomic_DNA"/>
</dbReference>
<name>A0A0P5SCF5_9CRUS</name>
<feature type="transmembrane region" description="Helical" evidence="26">
    <location>
        <begin position="422"/>
        <end position="444"/>
    </location>
</feature>
<organism evidence="28 29">
    <name type="scientific">Daphnia magna</name>
    <dbReference type="NCBI Taxonomy" id="35525"/>
    <lineage>
        <taxon>Eukaryota</taxon>
        <taxon>Metazoa</taxon>
        <taxon>Ecdysozoa</taxon>
        <taxon>Arthropoda</taxon>
        <taxon>Crustacea</taxon>
        <taxon>Branchiopoda</taxon>
        <taxon>Diplostraca</taxon>
        <taxon>Cladocera</taxon>
        <taxon>Anomopoda</taxon>
        <taxon>Daphniidae</taxon>
        <taxon>Daphnia</taxon>
    </lineage>
</organism>
<dbReference type="FunFam" id="1.20.1420.30:FF:000009">
    <property type="entry name" value="sodium/potassium/calcium exchanger 5 isoform X2"/>
    <property type="match status" value="1"/>
</dbReference>
<dbReference type="InterPro" id="IPR004481">
    <property type="entry name" value="K/Na/Ca-exchanger"/>
</dbReference>
<evidence type="ECO:0000256" key="14">
    <source>
        <dbReference type="ARBA" id="ARBA00022989"/>
    </source>
</evidence>
<feature type="transmembrane region" description="Helical" evidence="26">
    <location>
        <begin position="110"/>
        <end position="129"/>
    </location>
</feature>
<feature type="transmembrane region" description="Helical" evidence="26">
    <location>
        <begin position="456"/>
        <end position="474"/>
    </location>
</feature>
<feature type="transmembrane region" description="Helical" evidence="26">
    <location>
        <begin position="389"/>
        <end position="416"/>
    </location>
</feature>
<feature type="transmembrane region" description="Helical" evidence="26">
    <location>
        <begin position="238"/>
        <end position="257"/>
    </location>
</feature>
<evidence type="ECO:0000256" key="1">
    <source>
        <dbReference type="ARBA" id="ARBA00004166"/>
    </source>
</evidence>
<comment type="subcellular location">
    <subcellularLocation>
        <location evidence="1">Golgi apparatus</location>
        <location evidence="1">trans-Golgi network membrane</location>
        <topology evidence="1">Multi-pass membrane protein</topology>
    </subcellularLocation>
    <subcellularLocation>
        <location evidence="2">Melanosome</location>
    </subcellularLocation>
</comment>
<keyword evidence="29" id="KW-1185">Reference proteome</keyword>
<gene>
    <name evidence="28" type="ORF">APZ42_024203</name>
</gene>
<sequence length="556" mass="60932">MVCGSPSRANKFPVLVVLVVVVTVIAFQSQPVVSYHVDDGSAVYYERYPLHGPNKPDNEQIESSNTPIRNESIGNTKEMDDERFSVNCTEPTIQDFPPDMFTQEQRQKGGVVIHFMLCIYTMLMIGVVIDEYFVPSLEIIAEVLHMSPDVAGATIMAIGTSSPELFINIVGTFITQGDIGVGTIVGSAAFNILAAPACCGLFTGFAVPLEWWPLTRDCAIYGSIVIGLAVVVSDNRIFWWEAMILVVCYGVFLAVMFCNRTLERWANAVITQFQSCSGKKNKDEIKDKDEQTAMQSGVIEKSPSITKDQIELSDAECPALEDRGSPSPEPQNAAVIEDEPEGPVKFFQPPEGSFTTKLYWYVMWLGNLVFFLTIPDVRRGKKWRRTYPLAFFICILWIGTLSYLVAWFITVIGYTLGIPDSAMGITFLAAGGSVPEGVAAVVVARAGKGSMGISNSVGSNTFDILICMGLPWLIKAAVMPEYPADGNFVAINSGGVVYSVLMLFCTILVLYFAIAFNKFVLDRKIGAILLISYMAFLVLAGCFEMNVFMPVNAPPC</sequence>
<evidence type="ECO:0000313" key="29">
    <source>
        <dbReference type="Proteomes" id="UP000076858"/>
    </source>
</evidence>
<keyword evidence="8" id="KW-0716">Sensory transduction</keyword>
<evidence type="ECO:0000256" key="22">
    <source>
        <dbReference type="ARBA" id="ARBA00069887"/>
    </source>
</evidence>
<proteinExistence type="inferred from homology"/>
<evidence type="ECO:0000256" key="11">
    <source>
        <dbReference type="ARBA" id="ARBA00022837"/>
    </source>
</evidence>
<protein>
    <recommendedName>
        <fullName evidence="22">Sodium/potassium/calcium exchanger 5</fullName>
    </recommendedName>
    <alternativeName>
        <fullName evidence="23">Na(+)/K(+)/Ca(2+)-exchange protein 5</fullName>
    </alternativeName>
    <alternativeName>
        <fullName evidence="24">Solute carrier family 24 member 5</fullName>
    </alternativeName>
</protein>
<evidence type="ECO:0000256" key="6">
    <source>
        <dbReference type="ARBA" id="ARBA00022538"/>
    </source>
</evidence>
<evidence type="ECO:0000256" key="3">
    <source>
        <dbReference type="ARBA" id="ARBA00005364"/>
    </source>
</evidence>
<comment type="caution">
    <text evidence="28">The sequence shown here is derived from an EMBL/GenBank/DDBJ whole genome shotgun (WGS) entry which is preliminary data.</text>
</comment>
<evidence type="ECO:0000256" key="20">
    <source>
        <dbReference type="ARBA" id="ARBA00033627"/>
    </source>
</evidence>